<proteinExistence type="predicted"/>
<protein>
    <submittedName>
        <fullName evidence="1">Uncharacterized protein</fullName>
    </submittedName>
</protein>
<sequence length="30" mass="3506">MEFFICIGMSHLLHIDNLKILLPRVNIIVL</sequence>
<gene>
    <name evidence="1" type="ORF">METZ01_LOCUS311078</name>
</gene>
<accession>A0A382NAJ9</accession>
<name>A0A382NAJ9_9ZZZZ</name>
<organism evidence="1">
    <name type="scientific">marine metagenome</name>
    <dbReference type="NCBI Taxonomy" id="408172"/>
    <lineage>
        <taxon>unclassified sequences</taxon>
        <taxon>metagenomes</taxon>
        <taxon>ecological metagenomes</taxon>
    </lineage>
</organism>
<reference evidence="1" key="1">
    <citation type="submission" date="2018-05" db="EMBL/GenBank/DDBJ databases">
        <authorList>
            <person name="Lanie J.A."/>
            <person name="Ng W.-L."/>
            <person name="Kazmierczak K.M."/>
            <person name="Andrzejewski T.M."/>
            <person name="Davidsen T.M."/>
            <person name="Wayne K.J."/>
            <person name="Tettelin H."/>
            <person name="Glass J.I."/>
            <person name="Rusch D."/>
            <person name="Podicherti R."/>
            <person name="Tsui H.-C.T."/>
            <person name="Winkler M.E."/>
        </authorList>
    </citation>
    <scope>NUCLEOTIDE SEQUENCE</scope>
</reference>
<evidence type="ECO:0000313" key="1">
    <source>
        <dbReference type="EMBL" id="SVC58224.1"/>
    </source>
</evidence>
<dbReference type="AlphaFoldDB" id="A0A382NAJ9"/>
<dbReference type="EMBL" id="UINC01099164">
    <property type="protein sequence ID" value="SVC58224.1"/>
    <property type="molecule type" value="Genomic_DNA"/>
</dbReference>